<gene>
    <name evidence="4" type="ORF">RDWZM_001884</name>
</gene>
<feature type="transmembrane region" description="Helical" evidence="1">
    <location>
        <begin position="352"/>
        <end position="375"/>
    </location>
</feature>
<feature type="chain" id="PRO_5040166821" description="Nose resistant-to-fluoxetine protein N-terminal domain-containing protein" evidence="2">
    <location>
        <begin position="38"/>
        <end position="519"/>
    </location>
</feature>
<keyword evidence="1" id="KW-1133">Transmembrane helix</keyword>
<dbReference type="GO" id="GO:0016747">
    <property type="term" value="F:acyltransferase activity, transferring groups other than amino-acyl groups"/>
    <property type="evidence" value="ECO:0007669"/>
    <property type="project" value="InterPro"/>
</dbReference>
<evidence type="ECO:0000313" key="5">
    <source>
        <dbReference type="Proteomes" id="UP001142055"/>
    </source>
</evidence>
<sequence>MQRSIGITRNIQTIEMKLSLSLLILVLVMVIIDHVHAEPFDISRVWFQHTNQIVHVYDQLSRSGTNRTEQVDNKAIQVEQCRSSMRQLVQDAKQGQYYANKMIDSIGRPTSGILEGRLTYLGQYDECIATKGENFVGKYCIAHIQLPRNVSQTLAKISGISSSLYQNLPVKLGVCLPSTCSTEDVNTIAQQFSQMFEPALSVRVVECMENDSNQSQTLHYVSFGIFCGICSVLCLFVLVATIFEYFSRHFHCSQSQLILNSKHLEPKTDYQTETLSIKRQLLLAFSVRENLKKIFTVSTTSSDSIGVFHGIKFIAMIWIIFSHSISFSSQWMNFNNPLDIRKTSHNLFSQVIVNGTFSVDCFFFISGYLVTHILLKHLQQTNDKLNLSLFYLKRYLRMTPTMMVTIGFGATLLRYFGSGPEWTNSTAMFDSWCRSNWWVNSLYIHNFVHIDNMCLSHSWYSAVDTQFYMISPFLVMLLSRRPGLGVGLCVFLLTSSVGITWVLTILNNYPAVPYFNDIM</sequence>
<dbReference type="EMBL" id="JAPWDV010000001">
    <property type="protein sequence ID" value="KAJ6223339.1"/>
    <property type="molecule type" value="Genomic_DNA"/>
</dbReference>
<evidence type="ECO:0000259" key="3">
    <source>
        <dbReference type="SMART" id="SM00703"/>
    </source>
</evidence>
<reference evidence="4" key="1">
    <citation type="submission" date="2022-12" db="EMBL/GenBank/DDBJ databases">
        <title>Genome assemblies of Blomia tropicalis.</title>
        <authorList>
            <person name="Cui Y."/>
        </authorList>
    </citation>
    <scope>NUCLEOTIDE SEQUENCE</scope>
    <source>
        <tissue evidence="4">Adult mites</tissue>
    </source>
</reference>
<evidence type="ECO:0000256" key="2">
    <source>
        <dbReference type="SAM" id="SignalP"/>
    </source>
</evidence>
<accession>A0A9Q0MD97</accession>
<feature type="transmembrane region" description="Helical" evidence="1">
    <location>
        <begin position="220"/>
        <end position="246"/>
    </location>
</feature>
<dbReference type="Pfam" id="PF01757">
    <property type="entry name" value="Acyl_transf_3"/>
    <property type="match status" value="1"/>
</dbReference>
<evidence type="ECO:0000256" key="1">
    <source>
        <dbReference type="SAM" id="Phobius"/>
    </source>
</evidence>
<dbReference type="PANTHER" id="PTHR11161">
    <property type="entry name" value="O-ACYLTRANSFERASE"/>
    <property type="match status" value="1"/>
</dbReference>
<comment type="caution">
    <text evidence="4">The sequence shown here is derived from an EMBL/GenBank/DDBJ whole genome shotgun (WGS) entry which is preliminary data.</text>
</comment>
<dbReference type="InterPro" id="IPR006621">
    <property type="entry name" value="Nose-resist-to-fluoxetine_N"/>
</dbReference>
<feature type="transmembrane region" description="Helical" evidence="1">
    <location>
        <begin position="395"/>
        <end position="416"/>
    </location>
</feature>
<keyword evidence="5" id="KW-1185">Reference proteome</keyword>
<feature type="transmembrane region" description="Helical" evidence="1">
    <location>
        <begin position="485"/>
        <end position="506"/>
    </location>
</feature>
<organism evidence="4 5">
    <name type="scientific">Blomia tropicalis</name>
    <name type="common">Mite</name>
    <dbReference type="NCBI Taxonomy" id="40697"/>
    <lineage>
        <taxon>Eukaryota</taxon>
        <taxon>Metazoa</taxon>
        <taxon>Ecdysozoa</taxon>
        <taxon>Arthropoda</taxon>
        <taxon>Chelicerata</taxon>
        <taxon>Arachnida</taxon>
        <taxon>Acari</taxon>
        <taxon>Acariformes</taxon>
        <taxon>Sarcoptiformes</taxon>
        <taxon>Astigmata</taxon>
        <taxon>Glycyphagoidea</taxon>
        <taxon>Echimyopodidae</taxon>
        <taxon>Blomia</taxon>
    </lineage>
</organism>
<dbReference type="InterPro" id="IPR052728">
    <property type="entry name" value="O2_lipid_transport_reg"/>
</dbReference>
<proteinExistence type="predicted"/>
<keyword evidence="1" id="KW-0472">Membrane</keyword>
<name>A0A9Q0MD97_BLOTA</name>
<dbReference type="InterPro" id="IPR002656">
    <property type="entry name" value="Acyl_transf_3_dom"/>
</dbReference>
<dbReference type="PANTHER" id="PTHR11161:SF0">
    <property type="entry name" value="O-ACYLTRANSFERASE LIKE PROTEIN"/>
    <property type="match status" value="1"/>
</dbReference>
<dbReference type="SMART" id="SM00703">
    <property type="entry name" value="NRF"/>
    <property type="match status" value="1"/>
</dbReference>
<dbReference type="AlphaFoldDB" id="A0A9Q0MD97"/>
<feature type="signal peptide" evidence="2">
    <location>
        <begin position="1"/>
        <end position="37"/>
    </location>
</feature>
<dbReference type="OMA" id="WPANQGI"/>
<feature type="transmembrane region" description="Helical" evidence="1">
    <location>
        <begin position="313"/>
        <end position="332"/>
    </location>
</feature>
<protein>
    <recommendedName>
        <fullName evidence="3">Nose resistant-to-fluoxetine protein N-terminal domain-containing protein</fullName>
    </recommendedName>
</protein>
<keyword evidence="1" id="KW-0812">Transmembrane</keyword>
<feature type="domain" description="Nose resistant-to-fluoxetine protein N-terminal" evidence="3">
    <location>
        <begin position="78"/>
        <end position="209"/>
    </location>
</feature>
<evidence type="ECO:0000313" key="4">
    <source>
        <dbReference type="EMBL" id="KAJ6223339.1"/>
    </source>
</evidence>
<dbReference type="Proteomes" id="UP001142055">
    <property type="component" value="Chromosome 1"/>
</dbReference>
<dbReference type="Pfam" id="PF20146">
    <property type="entry name" value="NRF"/>
    <property type="match status" value="1"/>
</dbReference>
<keyword evidence="2" id="KW-0732">Signal</keyword>